<feature type="compositionally biased region" description="Pro residues" evidence="1">
    <location>
        <begin position="477"/>
        <end position="487"/>
    </location>
</feature>
<feature type="compositionally biased region" description="Pro residues" evidence="1">
    <location>
        <begin position="585"/>
        <end position="602"/>
    </location>
</feature>
<evidence type="ECO:0000313" key="3">
    <source>
        <dbReference type="Proteomes" id="UP001217918"/>
    </source>
</evidence>
<evidence type="ECO:0000313" key="2">
    <source>
        <dbReference type="EMBL" id="KAK2068087.1"/>
    </source>
</evidence>
<proteinExistence type="predicted"/>
<dbReference type="EMBL" id="JAQQPM010000002">
    <property type="protein sequence ID" value="KAK2068087.1"/>
    <property type="molecule type" value="Genomic_DNA"/>
</dbReference>
<sequence>MPPPPSRQRTFTVVPNPLGMQGLLSRAAADAARARARATPLPPDVPRPMTSKQVQAEYRKRTRQPRLSRAEQRRREAEERERERKEAEREKALGRARAARERKRERECALREDKRKRGLPVVDVRPSQGLLSAFVRGEKRDAEGRQADATLDGGDDRRVKRPRTAESAVEEDLKGATWVRQETADGQGLANDTRISAEEATAVEVAEPTVTGAQTSQAKTTAAPDTAPKQQNTKTPTPSSAAPEQQKAAPKFMSAHRTMAAPSTTANNCPRPACPGPVTPAFKPLSTATTPRLTGGGPPVTSVAGRRFLPPSRPQTPQTGRVPPPARPSPRPPPTTHVRVPNTTITTTPHTVPPPLPTSTQLFLLSNSDDILPSPTQEARELGLERSRTETTEPRPKPKPMPPPPPPRPARPPPRPVLPALAPVAATPQSRAGSRRPVPPPPPPPPPTQPLSLPFLSTQDLLFSTQDVREVESRPPAAAPPPLPPPRAAIGGGGGIAGPPRQSAWERAVRRPLGELINQGGTHSREHLGHYRDVWGRGRNSPRAQPVLRQEAGKMARQPGGKENKSGGHTIIPQEKKAPQSAAIPPRPVTPRPAVAPSPVIPASPGAEGATISATGATTPRDGPGSTASSGSGTSSPKRARFFSSSNTHALTRLAEERSRLTFARERRGRGEGARAVAQDAGKGGADLAEDLAFLEGVVDDFENAGTSFTSATGSAAPRRSKADGNAAAVVEVVVASSPGAEKEAGVDAARGGDDDDEGAEVLSQESNYGDFPATQLFRGLGGQLSI</sequence>
<comment type="caution">
    <text evidence="2">The sequence shown here is derived from an EMBL/GenBank/DDBJ whole genome shotgun (WGS) entry which is preliminary data.</text>
</comment>
<reference evidence="2" key="1">
    <citation type="journal article" date="2023" name="Mol. Plant Microbe Interact.">
        <title>Elucidating the Obligate Nature and Biological Capacity of an Invasive Fungal Corn Pathogen.</title>
        <authorList>
            <person name="MacCready J.S."/>
            <person name="Roggenkamp E.M."/>
            <person name="Gdanetz K."/>
            <person name="Chilvers M.I."/>
        </authorList>
    </citation>
    <scope>NUCLEOTIDE SEQUENCE</scope>
    <source>
        <strain evidence="2">PM02</strain>
    </source>
</reference>
<accession>A0AAD9M9J8</accession>
<dbReference type="AlphaFoldDB" id="A0AAD9M9J8"/>
<feature type="region of interest" description="Disordered" evidence="1">
    <location>
        <begin position="135"/>
        <end position="683"/>
    </location>
</feature>
<feature type="compositionally biased region" description="Polar residues" evidence="1">
    <location>
        <begin position="361"/>
        <end position="377"/>
    </location>
</feature>
<feature type="compositionally biased region" description="Low complexity" evidence="1">
    <location>
        <begin position="198"/>
        <end position="231"/>
    </location>
</feature>
<dbReference type="Proteomes" id="UP001217918">
    <property type="component" value="Unassembled WGS sequence"/>
</dbReference>
<feature type="compositionally biased region" description="Pro residues" evidence="1">
    <location>
        <begin position="399"/>
        <end position="417"/>
    </location>
</feature>
<keyword evidence="3" id="KW-1185">Reference proteome</keyword>
<feature type="region of interest" description="Disordered" evidence="1">
    <location>
        <begin position="740"/>
        <end position="767"/>
    </location>
</feature>
<feature type="compositionally biased region" description="Basic and acidic residues" evidence="1">
    <location>
        <begin position="523"/>
        <end position="536"/>
    </location>
</feature>
<evidence type="ECO:0000256" key="1">
    <source>
        <dbReference type="SAM" id="MobiDB-lite"/>
    </source>
</evidence>
<feature type="compositionally biased region" description="Low complexity" evidence="1">
    <location>
        <begin position="418"/>
        <end position="428"/>
    </location>
</feature>
<name>A0AAD9M9J8_9PEZI</name>
<protein>
    <submittedName>
        <fullName evidence="2">Uncharacterized protein</fullName>
    </submittedName>
</protein>
<feature type="compositionally biased region" description="Basic and acidic residues" evidence="1">
    <location>
        <begin position="378"/>
        <end position="396"/>
    </location>
</feature>
<feature type="compositionally biased region" description="Pro residues" evidence="1">
    <location>
        <begin position="437"/>
        <end position="449"/>
    </location>
</feature>
<feature type="compositionally biased region" description="Low complexity" evidence="1">
    <location>
        <begin position="336"/>
        <end position="350"/>
    </location>
</feature>
<feature type="compositionally biased region" description="Basic and acidic residues" evidence="1">
    <location>
        <begin position="136"/>
        <end position="146"/>
    </location>
</feature>
<feature type="compositionally biased region" description="Polar residues" evidence="1">
    <location>
        <begin position="232"/>
        <end position="243"/>
    </location>
</feature>
<gene>
    <name evidence="2" type="ORF">P8C59_002754</name>
</gene>
<dbReference type="PRINTS" id="PR01217">
    <property type="entry name" value="PRICHEXTENSN"/>
</dbReference>
<feature type="compositionally biased region" description="Basic and acidic residues" evidence="1">
    <location>
        <begin position="654"/>
        <end position="673"/>
    </location>
</feature>
<feature type="compositionally biased region" description="Pro residues" evidence="1">
    <location>
        <begin position="322"/>
        <end position="335"/>
    </location>
</feature>
<feature type="region of interest" description="Disordered" evidence="1">
    <location>
        <begin position="24"/>
        <end position="121"/>
    </location>
</feature>
<organism evidence="2 3">
    <name type="scientific">Phyllachora maydis</name>
    <dbReference type="NCBI Taxonomy" id="1825666"/>
    <lineage>
        <taxon>Eukaryota</taxon>
        <taxon>Fungi</taxon>
        <taxon>Dikarya</taxon>
        <taxon>Ascomycota</taxon>
        <taxon>Pezizomycotina</taxon>
        <taxon>Sordariomycetes</taxon>
        <taxon>Sordariomycetidae</taxon>
        <taxon>Phyllachorales</taxon>
        <taxon>Phyllachoraceae</taxon>
        <taxon>Phyllachora</taxon>
    </lineage>
</organism>
<feature type="compositionally biased region" description="Polar residues" evidence="1">
    <location>
        <begin position="455"/>
        <end position="466"/>
    </location>
</feature>
<feature type="compositionally biased region" description="Basic and acidic residues" evidence="1">
    <location>
        <begin position="68"/>
        <end position="115"/>
    </location>
</feature>
<feature type="compositionally biased region" description="Low complexity" evidence="1">
    <location>
        <begin position="623"/>
        <end position="637"/>
    </location>
</feature>